<keyword evidence="1" id="KW-1133">Transmembrane helix</keyword>
<feature type="transmembrane region" description="Helical" evidence="1">
    <location>
        <begin position="463"/>
        <end position="490"/>
    </location>
</feature>
<accession>A0ABT1STF6</accession>
<sequence>MRNLSEVSLHNRVLVWYFIILVAIAGVFSYIKLGRMEDPTYTVRTMVVSVAWPGATAEQMEEQVTDKIEKKLQDTPHLDYLKSYSRPGQSVIYVNLDDKAPQSSIRDTWHEVRNLTEDVKRDLPDGVYGPYYDDRFDDVFGSIYALTGDGYSYEELRQKAEKIRRMMMNVDDVSKVELVGEQSEKIYIEVANAKLAELGIPPTVIANAVKGQNEMTPAGMISTESDNVYLRLSGVFKDVEGIRNLPISANGRVFRLGDIATVERRYSEPADPKMFYNGKPAVGIALSMKSGGNNLKLGENLKKLQDSVKADLPAGMEMNQVSDQPQIVKESISDFTETLWEAIAIVLVVSFITLGLRTGLVVAFCIPLVLTGVFCVMEIAGIDLHKVSLGALIIALGLLVDDAIIAVEMMTVQLEKGLNRIDAACYAFRATAKPMLTGTLITCAGFIPVAFSDGAAAEFCKALFPVITAALVLSWIVSVMVAPLFGYYLIKPKKKERGEEEKLYTSRFYVFFRKVLTWCLTHRVIVIGGTAAAFVLSAGLTYFIPKEFFPPSLRPELIVEMTLPEGSSMEATQKEASRLAQYLDGQQDKLKNYSYHVGQGAPRFVLTVDPVLPADNYAQFVVVAKDTESREELAASLKTELSDKFPNVRSNIKHISLGPPSDYPIMLRVSGYDKDKVKAYAQEIAARIAKDPNTENVFLNWDQKDKTMHVELDQDKLRAMGISGQDIAQTLYTELSGATVAQYYAPDKTVDIQLRLDDKDRKDLSAIKSLPVYVGQAGYVPLEQIARISYQGEDGLIWRRDLKPTVTINGGIKSGTADDATQKAYDAIADIRENMPFGYTVEVGGSLENSQKSLKYLMGPVPVMVILIMTLLMFQLRSLSLMALTLITAPMGLIGVSLGMLLFRESLGFVAYLGILALGGIIIRNSIILLDQIQKHMAAGEDPWHAVIDSAVLRFRPIMLTAAAAILGMVPLMTSVFWGPMAVAIASGLLVATVLTLLVLPTMYAAWFKVKKS</sequence>
<dbReference type="SUPFAM" id="SSF82714">
    <property type="entry name" value="Multidrug efflux transporter AcrB TolC docking domain, DN and DC subdomains"/>
    <property type="match status" value="2"/>
</dbReference>
<feature type="transmembrane region" description="Helical" evidence="1">
    <location>
        <begin position="339"/>
        <end position="356"/>
    </location>
</feature>
<gene>
    <name evidence="2" type="ORF">NE675_09065</name>
</gene>
<reference evidence="2 3" key="1">
    <citation type="submission" date="2022-06" db="EMBL/GenBank/DDBJ databases">
        <title>Isolation of gut microbiota from human fecal samples.</title>
        <authorList>
            <person name="Pamer E.G."/>
            <person name="Barat B."/>
            <person name="Waligurski E."/>
            <person name="Medina S."/>
            <person name="Paddock L."/>
            <person name="Mostad J."/>
        </authorList>
    </citation>
    <scope>NUCLEOTIDE SEQUENCE [LARGE SCALE GENOMIC DNA]</scope>
    <source>
        <strain evidence="2 3">DFI.1.1</strain>
    </source>
</reference>
<dbReference type="EMBL" id="JANGEW010000017">
    <property type="protein sequence ID" value="MCQ5343166.1"/>
    <property type="molecule type" value="Genomic_DNA"/>
</dbReference>
<feature type="transmembrane region" description="Helical" evidence="1">
    <location>
        <begin position="984"/>
        <end position="1007"/>
    </location>
</feature>
<feature type="transmembrane region" description="Helical" evidence="1">
    <location>
        <begin position="909"/>
        <end position="930"/>
    </location>
</feature>
<dbReference type="InterPro" id="IPR027463">
    <property type="entry name" value="AcrB_DN_DC_subdom"/>
</dbReference>
<dbReference type="Gene3D" id="3.30.70.1320">
    <property type="entry name" value="Multidrug efflux transporter AcrB pore domain like"/>
    <property type="match status" value="1"/>
</dbReference>
<dbReference type="PANTHER" id="PTHR32063">
    <property type="match status" value="1"/>
</dbReference>
<evidence type="ECO:0000256" key="1">
    <source>
        <dbReference type="SAM" id="Phobius"/>
    </source>
</evidence>
<dbReference type="InterPro" id="IPR001036">
    <property type="entry name" value="Acrflvin-R"/>
</dbReference>
<dbReference type="Gene3D" id="1.20.1640.10">
    <property type="entry name" value="Multidrug efflux transporter AcrB transmembrane domain"/>
    <property type="match status" value="2"/>
</dbReference>
<comment type="caution">
    <text evidence="2">The sequence shown here is derived from an EMBL/GenBank/DDBJ whole genome shotgun (WGS) entry which is preliminary data.</text>
</comment>
<protein>
    <submittedName>
        <fullName evidence="2">Efflux RND transporter permease subunit</fullName>
    </submittedName>
</protein>
<dbReference type="RefSeq" id="WP_062412610.1">
    <property type="nucleotide sequence ID" value="NZ_JAJCIO010000014.1"/>
</dbReference>
<keyword evidence="3" id="KW-1185">Reference proteome</keyword>
<feature type="transmembrane region" description="Helical" evidence="1">
    <location>
        <begin position="524"/>
        <end position="544"/>
    </location>
</feature>
<feature type="transmembrane region" description="Helical" evidence="1">
    <location>
        <begin position="856"/>
        <end position="874"/>
    </location>
</feature>
<name>A0ABT1STF6_9FIRM</name>
<feature type="transmembrane region" description="Helical" evidence="1">
    <location>
        <begin position="430"/>
        <end position="451"/>
    </location>
</feature>
<keyword evidence="1" id="KW-0472">Membrane</keyword>
<feature type="transmembrane region" description="Helical" evidence="1">
    <location>
        <begin position="12"/>
        <end position="31"/>
    </location>
</feature>
<dbReference type="Gene3D" id="3.30.70.1440">
    <property type="entry name" value="Multidrug efflux transporter AcrB pore domain"/>
    <property type="match status" value="1"/>
</dbReference>
<dbReference type="Pfam" id="PF00873">
    <property type="entry name" value="ACR_tran"/>
    <property type="match status" value="1"/>
</dbReference>
<feature type="transmembrane region" description="Helical" evidence="1">
    <location>
        <begin position="361"/>
        <end position="382"/>
    </location>
</feature>
<dbReference type="Proteomes" id="UP001206692">
    <property type="component" value="Unassembled WGS sequence"/>
</dbReference>
<dbReference type="PRINTS" id="PR00702">
    <property type="entry name" value="ACRIFLAVINRP"/>
</dbReference>
<dbReference type="SUPFAM" id="SSF82693">
    <property type="entry name" value="Multidrug efflux transporter AcrB pore domain, PN1, PN2, PC1 and PC2 subdomains"/>
    <property type="match status" value="2"/>
</dbReference>
<dbReference type="SUPFAM" id="SSF82866">
    <property type="entry name" value="Multidrug efflux transporter AcrB transmembrane domain"/>
    <property type="match status" value="2"/>
</dbReference>
<feature type="transmembrane region" description="Helical" evidence="1">
    <location>
        <begin position="881"/>
        <end position="903"/>
    </location>
</feature>
<dbReference type="Gene3D" id="3.30.2090.10">
    <property type="entry name" value="Multidrug efflux transporter AcrB TolC docking domain, DN and DC subdomains"/>
    <property type="match status" value="2"/>
</dbReference>
<dbReference type="Gene3D" id="3.30.70.1430">
    <property type="entry name" value="Multidrug efflux transporter AcrB pore domain"/>
    <property type="match status" value="2"/>
</dbReference>
<feature type="transmembrane region" description="Helical" evidence="1">
    <location>
        <begin position="388"/>
        <end position="409"/>
    </location>
</feature>
<evidence type="ECO:0000313" key="3">
    <source>
        <dbReference type="Proteomes" id="UP001206692"/>
    </source>
</evidence>
<evidence type="ECO:0000313" key="2">
    <source>
        <dbReference type="EMBL" id="MCQ5343166.1"/>
    </source>
</evidence>
<keyword evidence="1" id="KW-0812">Transmembrane</keyword>
<proteinExistence type="predicted"/>
<feature type="transmembrane region" description="Helical" evidence="1">
    <location>
        <begin position="958"/>
        <end position="978"/>
    </location>
</feature>
<organism evidence="2 3">
    <name type="scientific">Megasphaera massiliensis</name>
    <dbReference type="NCBI Taxonomy" id="1232428"/>
    <lineage>
        <taxon>Bacteria</taxon>
        <taxon>Bacillati</taxon>
        <taxon>Bacillota</taxon>
        <taxon>Negativicutes</taxon>
        <taxon>Veillonellales</taxon>
        <taxon>Veillonellaceae</taxon>
        <taxon>Megasphaera</taxon>
    </lineage>
</organism>
<dbReference type="PANTHER" id="PTHR32063:SF18">
    <property type="entry name" value="CATION EFFLUX SYSTEM PROTEIN"/>
    <property type="match status" value="1"/>
</dbReference>